<dbReference type="Proteomes" id="UP000193136">
    <property type="component" value="Unassembled WGS sequence"/>
</dbReference>
<keyword evidence="3" id="KW-1185">Reference proteome</keyword>
<organism evidence="2 3">
    <name type="scientific">Geothermobacter hydrogeniphilus</name>
    <dbReference type="NCBI Taxonomy" id="1969733"/>
    <lineage>
        <taxon>Bacteria</taxon>
        <taxon>Pseudomonadati</taxon>
        <taxon>Thermodesulfobacteriota</taxon>
        <taxon>Desulfuromonadia</taxon>
        <taxon>Desulfuromonadales</taxon>
        <taxon>Geothermobacteraceae</taxon>
        <taxon>Geothermobacter</taxon>
    </lineage>
</organism>
<dbReference type="SMART" id="SM00960">
    <property type="entry name" value="Robl_LC7"/>
    <property type="match status" value="1"/>
</dbReference>
<dbReference type="InterPro" id="IPR004942">
    <property type="entry name" value="Roadblock/LAMTOR2_dom"/>
</dbReference>
<evidence type="ECO:0000259" key="1">
    <source>
        <dbReference type="SMART" id="SM00960"/>
    </source>
</evidence>
<name>A0A1X0Y201_9BACT</name>
<accession>A0A1X0Y201</accession>
<dbReference type="EMBL" id="NAAD01000013">
    <property type="protein sequence ID" value="ORJ59108.1"/>
    <property type="molecule type" value="Genomic_DNA"/>
</dbReference>
<protein>
    <submittedName>
        <fullName evidence="2">GTPase</fullName>
    </submittedName>
</protein>
<evidence type="ECO:0000313" key="3">
    <source>
        <dbReference type="Proteomes" id="UP000193136"/>
    </source>
</evidence>
<sequence>MQLRKGGLMFAEILQTIVEETRGGAGAVLMGYDGIAIEQFFLPIDGLDLQLVAVEYANILKEIKRTAEILDSGFMEEVTIRTERFLVLVRVLTDDYFVALTLRRDGNFGKGRYLLMREAPNLRAALA</sequence>
<proteinExistence type="predicted"/>
<dbReference type="AlphaFoldDB" id="A0A1X0Y201"/>
<gene>
    <name evidence="2" type="ORF">B5V00_11100</name>
</gene>
<feature type="domain" description="Roadblock/LAMTOR2" evidence="1">
    <location>
        <begin position="10"/>
        <end position="102"/>
    </location>
</feature>
<comment type="caution">
    <text evidence="2">The sequence shown here is derived from an EMBL/GenBank/DDBJ whole genome shotgun (WGS) entry which is preliminary data.</text>
</comment>
<dbReference type="SUPFAM" id="SSF103196">
    <property type="entry name" value="Roadblock/LC7 domain"/>
    <property type="match status" value="1"/>
</dbReference>
<reference evidence="2 3" key="1">
    <citation type="submission" date="2017-03" db="EMBL/GenBank/DDBJ databases">
        <title>Genome sequence of Geothermobacter sp. EPR-M, Deep-Sea Iron Reducer.</title>
        <authorList>
            <person name="Tully B."/>
            <person name="Savalia P."/>
            <person name="Abuyen K."/>
            <person name="Baughan C."/>
            <person name="Romero E."/>
            <person name="Ronkowski C."/>
            <person name="Torres B."/>
            <person name="Tremblay J."/>
            <person name="Trujillo A."/>
            <person name="Tyler M."/>
            <person name="Perez-Rodriguez I."/>
            <person name="Amend J."/>
        </authorList>
    </citation>
    <scope>NUCLEOTIDE SEQUENCE [LARGE SCALE GENOMIC DNA]</scope>
    <source>
        <strain evidence="2 3">EPR-M</strain>
    </source>
</reference>
<evidence type="ECO:0000313" key="2">
    <source>
        <dbReference type="EMBL" id="ORJ59108.1"/>
    </source>
</evidence>
<dbReference type="Pfam" id="PF03259">
    <property type="entry name" value="Robl_LC7"/>
    <property type="match status" value="1"/>
</dbReference>
<dbReference type="Gene3D" id="3.30.450.30">
    <property type="entry name" value="Dynein light chain 2a, cytoplasmic"/>
    <property type="match status" value="1"/>
</dbReference>
<dbReference type="STRING" id="1969733.B5V00_11100"/>